<proteinExistence type="inferred from homology"/>
<dbReference type="Gene3D" id="3.40.50.300">
    <property type="entry name" value="P-loop containing nucleotide triphosphate hydrolases"/>
    <property type="match status" value="1"/>
</dbReference>
<evidence type="ECO:0000256" key="1">
    <source>
        <dbReference type="ARBA" id="ARBA00005771"/>
    </source>
</evidence>
<evidence type="ECO:0000313" key="6">
    <source>
        <dbReference type="RefSeq" id="XP_027124366.1"/>
    </source>
</evidence>
<dbReference type="Proteomes" id="UP001652660">
    <property type="component" value="Chromosome 4e"/>
</dbReference>
<name>A0A6P6XBY1_COFAR</name>
<gene>
    <name evidence="6" type="primary">LOC113741080</name>
</gene>
<dbReference type="GeneID" id="113741080"/>
<sequence>MYKIHRYLLHLVTNELNDQITSSTLSPGHAKDELPKVEKWWGFVDLYEYDGFWYRNDWLEGAIAAKSNLQAQDNDVLLSSQPKSGTTWLKALMVSIMGSHAAQTFNNINDAKDQYDLLEENFPHDLIPSLESLWHWEIFSNPLRASENPIQCPTLKGQPRLHQTHVPYSMLSESVKNSGCKIVYITRDPKDVLVSLWHFLNAAKKPEVPPYSMEDAFDSFRKGVHASGPFHDHVLGYWKESLARPDKILFLRYEDMKMNPRGEVTKLASFLGRPFINDDEADRIISRCSLERLKNMQVNKEGCTFNGMPRSSFFRRGVVGDWKNLFTPEMKERLDEITRKKFQGSGLDIYYP</sequence>
<dbReference type="AlphaFoldDB" id="A0A6P6XBY1"/>
<evidence type="ECO:0000259" key="4">
    <source>
        <dbReference type="Pfam" id="PF00685"/>
    </source>
</evidence>
<dbReference type="GO" id="GO:0008146">
    <property type="term" value="F:sulfotransferase activity"/>
    <property type="evidence" value="ECO:0007669"/>
    <property type="project" value="InterPro"/>
</dbReference>
<accession>A0A6P6XBY1</accession>
<dbReference type="InterPro" id="IPR000863">
    <property type="entry name" value="Sulfotransferase_dom"/>
</dbReference>
<comment type="similarity">
    <text evidence="1 3">Belongs to the sulfotransferase 1 family.</text>
</comment>
<dbReference type="Pfam" id="PF00685">
    <property type="entry name" value="Sulfotransfer_1"/>
    <property type="match status" value="1"/>
</dbReference>
<dbReference type="PANTHER" id="PTHR11783">
    <property type="entry name" value="SULFOTRANSFERASE SULT"/>
    <property type="match status" value="1"/>
</dbReference>
<reference evidence="5" key="1">
    <citation type="journal article" date="2025" name="Foods">
        <title>Unveiling the Microbial Signatures of Arabica Coffee Cherries: Insights into Ripeness Specific Diversity, Functional Traits, and Implications for Quality and Safety.</title>
        <authorList>
            <consortium name="RefSeq"/>
            <person name="Tenea G.N."/>
            <person name="Cifuentes V."/>
            <person name="Reyes P."/>
            <person name="Cevallos-Vallejos M."/>
        </authorList>
    </citation>
    <scope>NUCLEOTIDE SEQUENCE [LARGE SCALE GENOMIC DNA]</scope>
</reference>
<reference evidence="6" key="2">
    <citation type="submission" date="2025-08" db="UniProtKB">
        <authorList>
            <consortium name="RefSeq"/>
        </authorList>
    </citation>
    <scope>IDENTIFICATION</scope>
    <source>
        <tissue evidence="6">Leaves</tissue>
    </source>
</reference>
<dbReference type="OrthoDB" id="205623at2759"/>
<organism evidence="5 6">
    <name type="scientific">Coffea arabica</name>
    <name type="common">Arabian coffee</name>
    <dbReference type="NCBI Taxonomy" id="13443"/>
    <lineage>
        <taxon>Eukaryota</taxon>
        <taxon>Viridiplantae</taxon>
        <taxon>Streptophyta</taxon>
        <taxon>Embryophyta</taxon>
        <taxon>Tracheophyta</taxon>
        <taxon>Spermatophyta</taxon>
        <taxon>Magnoliopsida</taxon>
        <taxon>eudicotyledons</taxon>
        <taxon>Gunneridae</taxon>
        <taxon>Pentapetalae</taxon>
        <taxon>asterids</taxon>
        <taxon>lamiids</taxon>
        <taxon>Gentianales</taxon>
        <taxon>Rubiaceae</taxon>
        <taxon>Ixoroideae</taxon>
        <taxon>Gardenieae complex</taxon>
        <taxon>Bertiereae - Coffeeae clade</taxon>
        <taxon>Coffeeae</taxon>
        <taxon>Coffea</taxon>
    </lineage>
</organism>
<dbReference type="InterPro" id="IPR027417">
    <property type="entry name" value="P-loop_NTPase"/>
</dbReference>
<dbReference type="EC" id="2.8.2.-" evidence="3"/>
<dbReference type="RefSeq" id="XP_027124366.1">
    <property type="nucleotide sequence ID" value="XM_027268565.2"/>
</dbReference>
<dbReference type="SUPFAM" id="SSF52540">
    <property type="entry name" value="P-loop containing nucleoside triphosphate hydrolases"/>
    <property type="match status" value="1"/>
</dbReference>
<evidence type="ECO:0000313" key="5">
    <source>
        <dbReference type="Proteomes" id="UP001652660"/>
    </source>
</evidence>
<feature type="domain" description="Sulfotransferase" evidence="4">
    <location>
        <begin position="73"/>
        <end position="346"/>
    </location>
</feature>
<protein>
    <recommendedName>
        <fullName evidence="3">Sulfotransferase</fullName>
        <ecNumber evidence="3">2.8.2.-</ecNumber>
    </recommendedName>
</protein>
<evidence type="ECO:0000256" key="3">
    <source>
        <dbReference type="RuleBase" id="RU361155"/>
    </source>
</evidence>
<keyword evidence="2 3" id="KW-0808">Transferase</keyword>
<evidence type="ECO:0000256" key="2">
    <source>
        <dbReference type="ARBA" id="ARBA00022679"/>
    </source>
</evidence>
<keyword evidence="5" id="KW-1185">Reference proteome</keyword>